<dbReference type="EMBL" id="SMBK01000024">
    <property type="protein sequence ID" value="TCU31849.1"/>
    <property type="molecule type" value="Genomic_DNA"/>
</dbReference>
<name>A0A4R3RCM5_9HYPH</name>
<gene>
    <name evidence="1" type="ORF">EV129_12484</name>
</gene>
<protein>
    <submittedName>
        <fullName evidence="1">Uncharacterized protein</fullName>
    </submittedName>
</protein>
<organism evidence="1 2">
    <name type="scientific">Rhizobium azibense</name>
    <dbReference type="NCBI Taxonomy" id="1136135"/>
    <lineage>
        <taxon>Bacteria</taxon>
        <taxon>Pseudomonadati</taxon>
        <taxon>Pseudomonadota</taxon>
        <taxon>Alphaproteobacteria</taxon>
        <taxon>Hyphomicrobiales</taxon>
        <taxon>Rhizobiaceae</taxon>
        <taxon>Rhizobium/Agrobacterium group</taxon>
        <taxon>Rhizobium</taxon>
    </lineage>
</organism>
<comment type="caution">
    <text evidence="1">The sequence shown here is derived from an EMBL/GenBank/DDBJ whole genome shotgun (WGS) entry which is preliminary data.</text>
</comment>
<sequence length="70" mass="7748">MREENRIQNSKNSEQPRQPVARIWQAAAEPLNSDLDQIGPTAPQRALTAAALRNLIPSAEVAKKASRRSE</sequence>
<dbReference type="AlphaFoldDB" id="A0A4R3RCM5"/>
<accession>A0A4R3RCM5</accession>
<evidence type="ECO:0000313" key="1">
    <source>
        <dbReference type="EMBL" id="TCU31849.1"/>
    </source>
</evidence>
<reference evidence="1 2" key="1">
    <citation type="submission" date="2019-03" db="EMBL/GenBank/DDBJ databases">
        <title>Genomic Encyclopedia of Type Strains, Phase IV (KMG-V): Genome sequencing to study the core and pangenomes of soil and plant-associated prokaryotes.</title>
        <authorList>
            <person name="Whitman W."/>
        </authorList>
    </citation>
    <scope>NUCLEOTIDE SEQUENCE [LARGE SCALE GENOMIC DNA]</scope>
    <source>
        <strain evidence="1 2">IE4868</strain>
    </source>
</reference>
<dbReference type="Proteomes" id="UP000295507">
    <property type="component" value="Unassembled WGS sequence"/>
</dbReference>
<proteinExistence type="predicted"/>
<evidence type="ECO:0000313" key="2">
    <source>
        <dbReference type="Proteomes" id="UP000295507"/>
    </source>
</evidence>